<dbReference type="EMBL" id="UZAU01000655">
    <property type="status" value="NOT_ANNOTATED_CDS"/>
    <property type="molecule type" value="Genomic_DNA"/>
</dbReference>
<evidence type="ECO:0000313" key="2">
    <source>
        <dbReference type="Proteomes" id="UP000596661"/>
    </source>
</evidence>
<keyword evidence="2" id="KW-1185">Reference proteome</keyword>
<proteinExistence type="predicted"/>
<organism evidence="1 2">
    <name type="scientific">Cannabis sativa</name>
    <name type="common">Hemp</name>
    <name type="synonym">Marijuana</name>
    <dbReference type="NCBI Taxonomy" id="3483"/>
    <lineage>
        <taxon>Eukaryota</taxon>
        <taxon>Viridiplantae</taxon>
        <taxon>Streptophyta</taxon>
        <taxon>Embryophyta</taxon>
        <taxon>Tracheophyta</taxon>
        <taxon>Spermatophyta</taxon>
        <taxon>Magnoliopsida</taxon>
        <taxon>eudicotyledons</taxon>
        <taxon>Gunneridae</taxon>
        <taxon>Pentapetalae</taxon>
        <taxon>rosids</taxon>
        <taxon>fabids</taxon>
        <taxon>Rosales</taxon>
        <taxon>Cannabaceae</taxon>
        <taxon>Cannabis</taxon>
    </lineage>
</organism>
<dbReference type="AlphaFoldDB" id="A0A803Q178"/>
<accession>A0A803Q178</accession>
<name>A0A803Q178_CANSA</name>
<evidence type="ECO:0000313" key="1">
    <source>
        <dbReference type="EnsemblPlants" id="cds.evm.model.07.1083"/>
    </source>
</evidence>
<reference evidence="1" key="1">
    <citation type="submission" date="2018-11" db="EMBL/GenBank/DDBJ databases">
        <authorList>
            <person name="Grassa J C."/>
        </authorList>
    </citation>
    <scope>NUCLEOTIDE SEQUENCE [LARGE SCALE GENOMIC DNA]</scope>
</reference>
<dbReference type="EnsemblPlants" id="evm.model.07.1083">
    <property type="protein sequence ID" value="cds.evm.model.07.1083"/>
    <property type="gene ID" value="evm.TU.07.1083"/>
</dbReference>
<dbReference type="Proteomes" id="UP000596661">
    <property type="component" value="Chromosome 7"/>
</dbReference>
<dbReference type="OMA" id="KEWKEPQ"/>
<dbReference type="Gramene" id="evm.model.07.1083">
    <property type="protein sequence ID" value="cds.evm.model.07.1083"/>
    <property type="gene ID" value="evm.TU.07.1083"/>
</dbReference>
<sequence length="134" mass="15024">MQSSGSETASPTTQRLQSLSIADTRGRHRIQAELKRLEQETRFLEGLGPRGDTEADNLCYCFLFLTCYGSALSHILSLLRTNLAWKSLNSLKEWKEPQPLATKHMALLVHYGIDGLKDLKIQKVADAGSCDDFR</sequence>
<reference evidence="1" key="2">
    <citation type="submission" date="2021-03" db="UniProtKB">
        <authorList>
            <consortium name="EnsemblPlants"/>
        </authorList>
    </citation>
    <scope>IDENTIFICATION</scope>
</reference>
<protein>
    <submittedName>
        <fullName evidence="1">Uncharacterized protein</fullName>
    </submittedName>
</protein>